<accession>A0AAN8V342</accession>
<dbReference type="Gene3D" id="3.40.50.1820">
    <property type="entry name" value="alpha/beta hydrolase"/>
    <property type="match status" value="1"/>
</dbReference>
<sequence>MFTEIAAVLAIVILGWIYKALKPPPPIICGSPGTPPVTSPRVKLSDGRHLAYREIGVPKQDAKYKVIVVHGFASSKDINLPISQEFVEEHRIYILFFDRPGYGESDPDPTRSVKSEAFDIQELADKLQLGSKFYVIGISLGAYPVWSCLNYIPHRHVLVVWSISGGSFCPLLVAFFSSQAIKGGFKDAADFRPVDFFSSTLCPSSDLLVDDSKIFSFVEYHVWEPSNIQPPRSRDTGEVWEAQLEKITQQGVYESLHRDLIVGYGKWEFDPIDLSDPIPEGSVHLWQGLQDRIIPLILNRYIRDKLPWIRYHEVPDGGHFMIFNSSTCEAIFRALLQ</sequence>
<dbReference type="InterPro" id="IPR000073">
    <property type="entry name" value="AB_hydrolase_1"/>
</dbReference>
<dbReference type="AlphaFoldDB" id="A0AAN8V342"/>
<feature type="domain" description="AB hydrolase-1" evidence="2">
    <location>
        <begin position="66"/>
        <end position="323"/>
    </location>
</feature>
<dbReference type="PANTHER" id="PTHR45763">
    <property type="entry name" value="HYDROLASE, ALPHA/BETA FOLD FAMILY PROTEIN, EXPRESSED-RELATED"/>
    <property type="match status" value="1"/>
</dbReference>
<feature type="signal peptide" evidence="1">
    <location>
        <begin position="1"/>
        <end position="22"/>
    </location>
</feature>
<gene>
    <name evidence="3" type="ORF">RJ641_008304</name>
</gene>
<dbReference type="GO" id="GO:0016787">
    <property type="term" value="F:hydrolase activity"/>
    <property type="evidence" value="ECO:0007669"/>
    <property type="project" value="UniProtKB-KW"/>
</dbReference>
<evidence type="ECO:0000256" key="1">
    <source>
        <dbReference type="SAM" id="SignalP"/>
    </source>
</evidence>
<name>A0AAN8V342_9MAGN</name>
<evidence type="ECO:0000313" key="3">
    <source>
        <dbReference type="EMBL" id="KAK6926585.1"/>
    </source>
</evidence>
<dbReference type="EMBL" id="JBAMMX010000015">
    <property type="protein sequence ID" value="KAK6926585.1"/>
    <property type="molecule type" value="Genomic_DNA"/>
</dbReference>
<proteinExistence type="predicted"/>
<keyword evidence="3" id="KW-0378">Hydrolase</keyword>
<protein>
    <submittedName>
        <fullName evidence="3">Alpha/beta hydrolase fold-1</fullName>
    </submittedName>
</protein>
<keyword evidence="4" id="KW-1185">Reference proteome</keyword>
<feature type="chain" id="PRO_5042928173" evidence="1">
    <location>
        <begin position="23"/>
        <end position="337"/>
    </location>
</feature>
<dbReference type="SUPFAM" id="SSF53474">
    <property type="entry name" value="alpha/beta-Hydrolases"/>
    <property type="match status" value="1"/>
</dbReference>
<evidence type="ECO:0000313" key="4">
    <source>
        <dbReference type="Proteomes" id="UP001370490"/>
    </source>
</evidence>
<dbReference type="InterPro" id="IPR029058">
    <property type="entry name" value="AB_hydrolase_fold"/>
</dbReference>
<reference evidence="3 4" key="1">
    <citation type="submission" date="2023-12" db="EMBL/GenBank/DDBJ databases">
        <title>A high-quality genome assembly for Dillenia turbinata (Dilleniales).</title>
        <authorList>
            <person name="Chanderbali A."/>
        </authorList>
    </citation>
    <scope>NUCLEOTIDE SEQUENCE [LARGE SCALE GENOMIC DNA]</scope>
    <source>
        <strain evidence="3">LSX21</strain>
        <tissue evidence="3">Leaf</tissue>
    </source>
</reference>
<dbReference type="Proteomes" id="UP001370490">
    <property type="component" value="Unassembled WGS sequence"/>
</dbReference>
<organism evidence="3 4">
    <name type="scientific">Dillenia turbinata</name>
    <dbReference type="NCBI Taxonomy" id="194707"/>
    <lineage>
        <taxon>Eukaryota</taxon>
        <taxon>Viridiplantae</taxon>
        <taxon>Streptophyta</taxon>
        <taxon>Embryophyta</taxon>
        <taxon>Tracheophyta</taxon>
        <taxon>Spermatophyta</taxon>
        <taxon>Magnoliopsida</taxon>
        <taxon>eudicotyledons</taxon>
        <taxon>Gunneridae</taxon>
        <taxon>Pentapetalae</taxon>
        <taxon>Dilleniales</taxon>
        <taxon>Dilleniaceae</taxon>
        <taxon>Dillenia</taxon>
    </lineage>
</organism>
<keyword evidence="1" id="KW-0732">Signal</keyword>
<dbReference type="PANTHER" id="PTHR45763:SF21">
    <property type="entry name" value="ALPHA_BETA-HYDROLASES SUPERFAMILY PROTEIN"/>
    <property type="match status" value="1"/>
</dbReference>
<dbReference type="Pfam" id="PF12697">
    <property type="entry name" value="Abhydrolase_6"/>
    <property type="match status" value="1"/>
</dbReference>
<comment type="caution">
    <text evidence="3">The sequence shown here is derived from an EMBL/GenBank/DDBJ whole genome shotgun (WGS) entry which is preliminary data.</text>
</comment>
<evidence type="ECO:0000259" key="2">
    <source>
        <dbReference type="Pfam" id="PF12697"/>
    </source>
</evidence>